<proteinExistence type="predicted"/>
<comment type="caution">
    <text evidence="1">The sequence shown here is derived from an EMBL/GenBank/DDBJ whole genome shotgun (WGS) entry which is preliminary data.</text>
</comment>
<gene>
    <name evidence="1" type="ORF">CUC53_00500</name>
</gene>
<dbReference type="CDD" id="cd14744">
    <property type="entry name" value="PAAR_CT_2"/>
    <property type="match status" value="1"/>
</dbReference>
<evidence type="ECO:0000313" key="2">
    <source>
        <dbReference type="Proteomes" id="UP000235861"/>
    </source>
</evidence>
<organism evidence="1 2">
    <name type="scientific">Aeromonas cavernicola</name>
    <dbReference type="NCBI Taxonomy" id="1006623"/>
    <lineage>
        <taxon>Bacteria</taxon>
        <taxon>Pseudomonadati</taxon>
        <taxon>Pseudomonadota</taxon>
        <taxon>Gammaproteobacteria</taxon>
        <taxon>Aeromonadales</taxon>
        <taxon>Aeromonadaceae</taxon>
        <taxon>Aeromonas</taxon>
    </lineage>
</organism>
<sequence length="318" mass="33894">MHYGIGIGSKTSTGGEVVEGNSFIIFDGMVASSIGHMATCSVCKKGSGPIVGVGPRDCTLPAGPAARAGDYVACGCPPGTNVLLPSGTIQIGTHNAAQSSAISTAPQPARYTVTIYTAAPGTPLRDSPNEPSGAGHMWFGITAIDSGLSGDEKSYGFGPNETGIRGPGHVARSDSRNYISPYYARTMEITKTQYEKLYEFGEIAISGDEKYFSLYYFGTHNSCIDFTNAALRFAGLNPTYIKPAVTPSRADPVPYEDNDYEGKLKVLDNIPKVKQIPAPFPNSELNMERYNKMPERTAIQRLLLTQQGPDGKTDGTTV</sequence>
<evidence type="ECO:0008006" key="3">
    <source>
        <dbReference type="Google" id="ProtNLM"/>
    </source>
</evidence>
<dbReference type="EMBL" id="PGGC01000004">
    <property type="protein sequence ID" value="PJG60705.1"/>
    <property type="molecule type" value="Genomic_DNA"/>
</dbReference>
<dbReference type="AlphaFoldDB" id="A0A2H9U9L2"/>
<evidence type="ECO:0000313" key="1">
    <source>
        <dbReference type="EMBL" id="PJG60705.1"/>
    </source>
</evidence>
<dbReference type="Proteomes" id="UP000235861">
    <property type="component" value="Unassembled WGS sequence"/>
</dbReference>
<keyword evidence="2" id="KW-1185">Reference proteome</keyword>
<protein>
    <recommendedName>
        <fullName evidence="3">PAAR domain-containing protein</fullName>
    </recommendedName>
</protein>
<reference evidence="1 2" key="1">
    <citation type="submission" date="2017-11" db="EMBL/GenBank/DDBJ databases">
        <title>Draft genome sequence of environmental isolate Aeromonas cavernicola sp. nov. MDC 2508.</title>
        <authorList>
            <person name="Colston S.M."/>
            <person name="Navarro A."/>
            <person name="Martinez-Murcia A.J."/>
            <person name="Graf J."/>
        </authorList>
    </citation>
    <scope>NUCLEOTIDE SEQUENCE [LARGE SCALE GENOMIC DNA]</scope>
    <source>
        <strain evidence="1 2">MDC 2508</strain>
    </source>
</reference>
<dbReference type="InterPro" id="IPR008727">
    <property type="entry name" value="PAAR_motif"/>
</dbReference>
<name>A0A2H9U9L2_9GAMM</name>
<accession>A0A2H9U9L2</accession>
<dbReference type="OrthoDB" id="5595221at2"/>
<dbReference type="Pfam" id="PF05488">
    <property type="entry name" value="PAAR_motif"/>
    <property type="match status" value="1"/>
</dbReference>